<reference evidence="1" key="1">
    <citation type="submission" date="2018-02" db="EMBL/GenBank/DDBJ databases">
        <title>Rhizophora mucronata_Transcriptome.</title>
        <authorList>
            <person name="Meera S.P."/>
            <person name="Sreeshan A."/>
            <person name="Augustine A."/>
        </authorList>
    </citation>
    <scope>NUCLEOTIDE SEQUENCE</scope>
    <source>
        <tissue evidence="1">Leaf</tissue>
    </source>
</reference>
<name>A0A2P2IXD6_RHIMU</name>
<dbReference type="EMBL" id="GGEC01005395">
    <property type="protein sequence ID" value="MBW85878.1"/>
    <property type="molecule type" value="Transcribed_RNA"/>
</dbReference>
<accession>A0A2P2IXD6</accession>
<evidence type="ECO:0000313" key="1">
    <source>
        <dbReference type="EMBL" id="MBW85878.1"/>
    </source>
</evidence>
<sequence>MEIHHFPGSLCMPLVVDDCLNFIYFYLGLRISSGAKHSHVLM</sequence>
<proteinExistence type="predicted"/>
<dbReference type="AlphaFoldDB" id="A0A2P2IXD6"/>
<organism evidence="1">
    <name type="scientific">Rhizophora mucronata</name>
    <name type="common">Asiatic mangrove</name>
    <dbReference type="NCBI Taxonomy" id="61149"/>
    <lineage>
        <taxon>Eukaryota</taxon>
        <taxon>Viridiplantae</taxon>
        <taxon>Streptophyta</taxon>
        <taxon>Embryophyta</taxon>
        <taxon>Tracheophyta</taxon>
        <taxon>Spermatophyta</taxon>
        <taxon>Magnoliopsida</taxon>
        <taxon>eudicotyledons</taxon>
        <taxon>Gunneridae</taxon>
        <taxon>Pentapetalae</taxon>
        <taxon>rosids</taxon>
        <taxon>fabids</taxon>
        <taxon>Malpighiales</taxon>
        <taxon>Rhizophoraceae</taxon>
        <taxon>Rhizophora</taxon>
    </lineage>
</organism>
<protein>
    <submittedName>
        <fullName evidence="1">Uncharacterized protein</fullName>
    </submittedName>
</protein>